<proteinExistence type="predicted"/>
<evidence type="ECO:0000313" key="1">
    <source>
        <dbReference type="EMBL" id="CAB5226459.1"/>
    </source>
</evidence>
<gene>
    <name evidence="1" type="ORF">UFOVP760_233</name>
</gene>
<dbReference type="EMBL" id="LR798360">
    <property type="protein sequence ID" value="CAB5226459.1"/>
    <property type="molecule type" value="Genomic_DNA"/>
</dbReference>
<name>A0A6J7X9N8_9CAUD</name>
<organism evidence="1">
    <name type="scientific">uncultured Caudovirales phage</name>
    <dbReference type="NCBI Taxonomy" id="2100421"/>
    <lineage>
        <taxon>Viruses</taxon>
        <taxon>Duplodnaviria</taxon>
        <taxon>Heunggongvirae</taxon>
        <taxon>Uroviricota</taxon>
        <taxon>Caudoviricetes</taxon>
        <taxon>Peduoviridae</taxon>
        <taxon>Maltschvirus</taxon>
        <taxon>Maltschvirus maltsch</taxon>
    </lineage>
</organism>
<protein>
    <submittedName>
        <fullName evidence="1">Uncharacterized protein</fullName>
    </submittedName>
</protein>
<reference evidence="1" key="1">
    <citation type="submission" date="2020-05" db="EMBL/GenBank/DDBJ databases">
        <authorList>
            <person name="Chiriac C."/>
            <person name="Salcher M."/>
            <person name="Ghai R."/>
            <person name="Kavagutti S V."/>
        </authorList>
    </citation>
    <scope>NUCLEOTIDE SEQUENCE</scope>
</reference>
<accession>A0A6J7X9N8</accession>
<sequence>MPYETILNVPVQITSVNSSTVTSAGYAATLKLATSGTTLGAQYPDEICTLTLRLSSNSDGVSLSASGTSSILLSLSSPTVQPTPQVWPGVVASSTFRPSTSATVTITFPQRSLLTTNISLSAGTSTVVDPARPNALDNFFYLTGSPDIRHQVRTTGGHSSLQSYLG</sequence>